<sequence>MRPRPQPCEGLAIRPSSGIAGAPLIVEGEIDIASAVHLRSFLTGCLLDGHSVIDVDLGAVTFCDSSGLHVFLDIAKAAAEAGGCLRLHKPTPMVARLFALTGTGTRLLVLPTSVPPPPVVLPGTALPYVVCASVRFIGQASRRLPGPSVRRHVRAAAPPPRHTADSAAPGPVEDTCVDGPGP</sequence>
<dbReference type="InterPro" id="IPR036513">
    <property type="entry name" value="STAS_dom_sf"/>
</dbReference>
<dbReference type="SUPFAM" id="SSF52091">
    <property type="entry name" value="SpoIIaa-like"/>
    <property type="match status" value="1"/>
</dbReference>
<dbReference type="Gene3D" id="3.30.750.24">
    <property type="entry name" value="STAS domain"/>
    <property type="match status" value="1"/>
</dbReference>
<dbReference type="InterPro" id="IPR002645">
    <property type="entry name" value="STAS_dom"/>
</dbReference>
<feature type="domain" description="STAS" evidence="2">
    <location>
        <begin position="24"/>
        <end position="102"/>
    </location>
</feature>
<feature type="region of interest" description="Disordered" evidence="1">
    <location>
        <begin position="147"/>
        <end position="182"/>
    </location>
</feature>
<gene>
    <name evidence="3" type="ORF">LZ495_37355</name>
</gene>
<dbReference type="InterPro" id="IPR058548">
    <property type="entry name" value="MlaB-like_STAS"/>
</dbReference>
<reference evidence="3" key="1">
    <citation type="submission" date="2022-01" db="EMBL/GenBank/DDBJ databases">
        <title>Genome-Based Taxonomic Classification of the Phylum Actinobacteria.</title>
        <authorList>
            <person name="Gao Y."/>
        </authorList>
    </citation>
    <scope>NUCLEOTIDE SEQUENCE</scope>
    <source>
        <strain evidence="3">KLBMP 8922</strain>
    </source>
</reference>
<comment type="caution">
    <text evidence="3">The sequence shown here is derived from an EMBL/GenBank/DDBJ whole genome shotgun (WGS) entry which is preliminary data.</text>
</comment>
<dbReference type="EMBL" id="JAKFHA010000040">
    <property type="protein sequence ID" value="MCF2532852.1"/>
    <property type="molecule type" value="Genomic_DNA"/>
</dbReference>
<protein>
    <submittedName>
        <fullName evidence="3">STAS domain-containing protein</fullName>
    </submittedName>
</protein>
<evidence type="ECO:0000313" key="3">
    <source>
        <dbReference type="EMBL" id="MCF2532852.1"/>
    </source>
</evidence>
<evidence type="ECO:0000313" key="4">
    <source>
        <dbReference type="Proteomes" id="UP001165378"/>
    </source>
</evidence>
<dbReference type="PROSITE" id="PS50801">
    <property type="entry name" value="STAS"/>
    <property type="match status" value="1"/>
</dbReference>
<organism evidence="3 4">
    <name type="scientific">Yinghuangia soli</name>
    <dbReference type="NCBI Taxonomy" id="2908204"/>
    <lineage>
        <taxon>Bacteria</taxon>
        <taxon>Bacillati</taxon>
        <taxon>Actinomycetota</taxon>
        <taxon>Actinomycetes</taxon>
        <taxon>Kitasatosporales</taxon>
        <taxon>Streptomycetaceae</taxon>
        <taxon>Yinghuangia</taxon>
    </lineage>
</organism>
<dbReference type="RefSeq" id="WP_235057627.1">
    <property type="nucleotide sequence ID" value="NZ_JAKFHA010000040.1"/>
</dbReference>
<name>A0AA41Q7V2_9ACTN</name>
<dbReference type="Pfam" id="PF13466">
    <property type="entry name" value="STAS_2"/>
    <property type="match status" value="1"/>
</dbReference>
<accession>A0AA41Q7V2</accession>
<dbReference type="PANTHER" id="PTHR33495:SF2">
    <property type="entry name" value="ANTI-SIGMA FACTOR ANTAGONIST TM_1081-RELATED"/>
    <property type="match status" value="1"/>
</dbReference>
<evidence type="ECO:0000256" key="1">
    <source>
        <dbReference type="SAM" id="MobiDB-lite"/>
    </source>
</evidence>
<dbReference type="PANTHER" id="PTHR33495">
    <property type="entry name" value="ANTI-SIGMA FACTOR ANTAGONIST TM_1081-RELATED-RELATED"/>
    <property type="match status" value="1"/>
</dbReference>
<proteinExistence type="predicted"/>
<dbReference type="AlphaFoldDB" id="A0AA41Q7V2"/>
<dbReference type="Proteomes" id="UP001165378">
    <property type="component" value="Unassembled WGS sequence"/>
</dbReference>
<evidence type="ECO:0000259" key="2">
    <source>
        <dbReference type="PROSITE" id="PS50801"/>
    </source>
</evidence>
<keyword evidence="4" id="KW-1185">Reference proteome</keyword>
<dbReference type="GO" id="GO:0043856">
    <property type="term" value="F:anti-sigma factor antagonist activity"/>
    <property type="evidence" value="ECO:0007669"/>
    <property type="project" value="TreeGrafter"/>
</dbReference>
<dbReference type="CDD" id="cd07043">
    <property type="entry name" value="STAS_anti-anti-sigma_factors"/>
    <property type="match status" value="1"/>
</dbReference>